<evidence type="ECO:0000259" key="2">
    <source>
        <dbReference type="Pfam" id="PF12638"/>
    </source>
</evidence>
<accession>A0A1G9A0L4</accession>
<protein>
    <submittedName>
        <fullName evidence="3">Staygreen protein</fullName>
    </submittedName>
</protein>
<dbReference type="PANTHER" id="PTHR31750">
    <property type="entry name" value="PROTEIN STAY-GREEN 1, CHLOROPLASTIC-RELATED"/>
    <property type="match status" value="1"/>
</dbReference>
<dbReference type="InterPro" id="IPR024438">
    <property type="entry name" value="Staygreen"/>
</dbReference>
<proteinExistence type="predicted"/>
<sequence length="149" mass="17268">MSHLNPEKLSVEFRGGITPTSPFFPRHYTLTHSDSTAELFVTIARSFAWDKINPLRDEVMGKWIKCNNSFAFHAFVQVDGPDAQISATVRDEIFRRELPLALKAIRYADHTFFAIHPSLDNFPIIIDFVSSDPRFRRRENWGTFKDYTS</sequence>
<dbReference type="STRING" id="407036.SAMN05216243_2338"/>
<evidence type="ECO:0000313" key="3">
    <source>
        <dbReference type="EMBL" id="SDK20912.1"/>
    </source>
</evidence>
<reference evidence="3 4" key="1">
    <citation type="submission" date="2016-10" db="EMBL/GenBank/DDBJ databases">
        <authorList>
            <person name="de Groot N.N."/>
        </authorList>
    </citation>
    <scope>NUCLEOTIDE SEQUENCE [LARGE SCALE GENOMIC DNA]</scope>
    <source>
        <strain evidence="3 4">CGMCC 1.6502</strain>
    </source>
</reference>
<evidence type="ECO:0000313" key="4">
    <source>
        <dbReference type="Proteomes" id="UP000198694"/>
    </source>
</evidence>
<dbReference type="RefSeq" id="WP_093214291.1">
    <property type="nucleotide sequence ID" value="NZ_FNFL01000003.1"/>
</dbReference>
<feature type="domain" description="Staygreen protein" evidence="2">
    <location>
        <begin position="4"/>
        <end position="147"/>
    </location>
</feature>
<evidence type="ECO:0000256" key="1">
    <source>
        <dbReference type="ARBA" id="ARBA00022946"/>
    </source>
</evidence>
<keyword evidence="1" id="KW-0809">Transit peptide</keyword>
<dbReference type="PANTHER" id="PTHR31750:SF4">
    <property type="entry name" value="LP06106P"/>
    <property type="match status" value="1"/>
</dbReference>
<organism evidence="3 4">
    <name type="scientific">Sediminibacillus albus</name>
    <dbReference type="NCBI Taxonomy" id="407036"/>
    <lineage>
        <taxon>Bacteria</taxon>
        <taxon>Bacillati</taxon>
        <taxon>Bacillota</taxon>
        <taxon>Bacilli</taxon>
        <taxon>Bacillales</taxon>
        <taxon>Bacillaceae</taxon>
        <taxon>Sediminibacillus</taxon>
    </lineage>
</organism>
<dbReference type="OrthoDB" id="1684395at2"/>
<dbReference type="AlphaFoldDB" id="A0A1G9A0L4"/>
<gene>
    <name evidence="3" type="ORF">SAMN05216243_2338</name>
</gene>
<dbReference type="Pfam" id="PF12638">
    <property type="entry name" value="Staygreen"/>
    <property type="match status" value="1"/>
</dbReference>
<keyword evidence="4" id="KW-1185">Reference proteome</keyword>
<dbReference type="EMBL" id="FNFL01000003">
    <property type="protein sequence ID" value="SDK20912.1"/>
    <property type="molecule type" value="Genomic_DNA"/>
</dbReference>
<name>A0A1G9A0L4_9BACI</name>
<dbReference type="Proteomes" id="UP000198694">
    <property type="component" value="Unassembled WGS sequence"/>
</dbReference>